<evidence type="ECO:0000256" key="2">
    <source>
        <dbReference type="SAM" id="Phobius"/>
    </source>
</evidence>
<keyword evidence="2" id="KW-0812">Transmembrane</keyword>
<feature type="compositionally biased region" description="Low complexity" evidence="1">
    <location>
        <begin position="72"/>
        <end position="89"/>
    </location>
</feature>
<comment type="caution">
    <text evidence="3">The sequence shown here is derived from an EMBL/GenBank/DDBJ whole genome shotgun (WGS) entry which is preliminary data.</text>
</comment>
<reference evidence="3 4" key="1">
    <citation type="submission" date="2019-06" db="EMBL/GenBank/DDBJ databases">
        <title>Whole genome shotgun sequence of Corynebacterium flavescens NBRC 14136.</title>
        <authorList>
            <person name="Hosoyama A."/>
            <person name="Uohara A."/>
            <person name="Ohji S."/>
            <person name="Ichikawa N."/>
        </authorList>
    </citation>
    <scope>NUCLEOTIDE SEQUENCE [LARGE SCALE GENOMIC DNA]</scope>
    <source>
        <strain evidence="3 4">NBRC 14136</strain>
    </source>
</reference>
<organism evidence="3 4">
    <name type="scientific">Corynebacterium flavescens</name>
    <dbReference type="NCBI Taxonomy" id="28028"/>
    <lineage>
        <taxon>Bacteria</taxon>
        <taxon>Bacillati</taxon>
        <taxon>Actinomycetota</taxon>
        <taxon>Actinomycetes</taxon>
        <taxon>Mycobacteriales</taxon>
        <taxon>Corynebacteriaceae</taxon>
        <taxon>Corynebacterium</taxon>
    </lineage>
</organism>
<keyword evidence="2" id="KW-0472">Membrane</keyword>
<evidence type="ECO:0000313" key="4">
    <source>
        <dbReference type="Proteomes" id="UP000315353"/>
    </source>
</evidence>
<keyword evidence="2" id="KW-1133">Transmembrane helix</keyword>
<name>A0AB73B543_CORFL</name>
<protein>
    <submittedName>
        <fullName evidence="3">Uncharacterized protein</fullName>
    </submittedName>
</protein>
<evidence type="ECO:0000313" key="3">
    <source>
        <dbReference type="EMBL" id="GEB96762.1"/>
    </source>
</evidence>
<gene>
    <name evidence="3" type="ORF">CFL01nite_02570</name>
</gene>
<evidence type="ECO:0000256" key="1">
    <source>
        <dbReference type="SAM" id="MobiDB-lite"/>
    </source>
</evidence>
<accession>A0AB73B543</accession>
<dbReference type="Proteomes" id="UP000315353">
    <property type="component" value="Unassembled WGS sequence"/>
</dbReference>
<dbReference type="AlphaFoldDB" id="A0AB73B543"/>
<feature type="transmembrane region" description="Helical" evidence="2">
    <location>
        <begin position="12"/>
        <end position="45"/>
    </location>
</feature>
<sequence>MVHGLCGVHDAAIIIFVAILRGAAMGKLIAGIAPCNLSLGLLLALIRTEKLANVRGAAAQQQEEANEDDGADTATGSDGAATPPTATGSRTGVVELCA</sequence>
<feature type="region of interest" description="Disordered" evidence="1">
    <location>
        <begin position="56"/>
        <end position="91"/>
    </location>
</feature>
<proteinExistence type="predicted"/>
<dbReference type="EMBL" id="BJNB01000002">
    <property type="protein sequence ID" value="GEB96762.1"/>
    <property type="molecule type" value="Genomic_DNA"/>
</dbReference>